<organism evidence="2 3">
    <name type="scientific">Roseomonas elaeocarpi</name>
    <dbReference type="NCBI Taxonomy" id="907779"/>
    <lineage>
        <taxon>Bacteria</taxon>
        <taxon>Pseudomonadati</taxon>
        <taxon>Pseudomonadota</taxon>
        <taxon>Alphaproteobacteria</taxon>
        <taxon>Acetobacterales</taxon>
        <taxon>Roseomonadaceae</taxon>
        <taxon>Roseomonas</taxon>
    </lineage>
</organism>
<proteinExistence type="predicted"/>
<dbReference type="Proteomes" id="UP001589865">
    <property type="component" value="Unassembled WGS sequence"/>
</dbReference>
<keyword evidence="3" id="KW-1185">Reference proteome</keyword>
<evidence type="ECO:0008006" key="4">
    <source>
        <dbReference type="Google" id="ProtNLM"/>
    </source>
</evidence>
<name>A0ABV6JM78_9PROT</name>
<gene>
    <name evidence="2" type="ORF">ACFFGY_01115</name>
</gene>
<feature type="signal peptide" evidence="1">
    <location>
        <begin position="1"/>
        <end position="23"/>
    </location>
</feature>
<comment type="caution">
    <text evidence="2">The sequence shown here is derived from an EMBL/GenBank/DDBJ whole genome shotgun (WGS) entry which is preliminary data.</text>
</comment>
<sequence length="207" mass="21123">MTIKRSLLTALAGVSLLGGVAVAQPAPAPTRIRGTIDRIDGDILSIKPRSGPDVSVRLNADARIVGVKKAELSDVQSGSYIGTATVPQPDGTARALEVTVFPPNLKGLGEGSYAYDLGGNSTMTNGTIGDLVVSSGRVMTVHYNGRGTGEKKIFVPEDVPIVLLDPTATRALLTVGAHVTVTPVKAADGSLTAGSIAVGENGLTPPM</sequence>
<evidence type="ECO:0000313" key="2">
    <source>
        <dbReference type="EMBL" id="MFC0406827.1"/>
    </source>
</evidence>
<feature type="chain" id="PRO_5045297185" description="DUF5666 domain-containing protein" evidence="1">
    <location>
        <begin position="24"/>
        <end position="207"/>
    </location>
</feature>
<evidence type="ECO:0000313" key="3">
    <source>
        <dbReference type="Proteomes" id="UP001589865"/>
    </source>
</evidence>
<accession>A0ABV6JM78</accession>
<reference evidence="2 3" key="1">
    <citation type="submission" date="2024-09" db="EMBL/GenBank/DDBJ databases">
        <authorList>
            <person name="Sun Q."/>
            <person name="Mori K."/>
        </authorList>
    </citation>
    <scope>NUCLEOTIDE SEQUENCE [LARGE SCALE GENOMIC DNA]</scope>
    <source>
        <strain evidence="2 3">TBRC 5777</strain>
    </source>
</reference>
<dbReference type="EMBL" id="JBHLUN010000001">
    <property type="protein sequence ID" value="MFC0406827.1"/>
    <property type="molecule type" value="Genomic_DNA"/>
</dbReference>
<keyword evidence="1" id="KW-0732">Signal</keyword>
<protein>
    <recommendedName>
        <fullName evidence="4">DUF5666 domain-containing protein</fullName>
    </recommendedName>
</protein>
<dbReference type="RefSeq" id="WP_377042512.1">
    <property type="nucleotide sequence ID" value="NZ_JBHLUN010000001.1"/>
</dbReference>
<evidence type="ECO:0000256" key="1">
    <source>
        <dbReference type="SAM" id="SignalP"/>
    </source>
</evidence>